<dbReference type="InterPro" id="IPR018060">
    <property type="entry name" value="HTH_AraC"/>
</dbReference>
<keyword evidence="2 5" id="KW-0238">DNA-binding</keyword>
<keyword evidence="3" id="KW-0804">Transcription</keyword>
<proteinExistence type="predicted"/>
<gene>
    <name evidence="5" type="ORF">DES41_108327</name>
</gene>
<accession>A0A368XJY0</accession>
<dbReference type="PANTHER" id="PTHR47894:SF4">
    <property type="entry name" value="HTH-TYPE TRANSCRIPTIONAL REGULATOR GADX"/>
    <property type="match status" value="1"/>
</dbReference>
<comment type="caution">
    <text evidence="5">The sequence shown here is derived from an EMBL/GenBank/DDBJ whole genome shotgun (WGS) entry which is preliminary data.</text>
</comment>
<dbReference type="Pfam" id="PF12833">
    <property type="entry name" value="HTH_18"/>
    <property type="match status" value="1"/>
</dbReference>
<keyword evidence="1" id="KW-0805">Transcription regulation</keyword>
<dbReference type="OrthoDB" id="6506763at2"/>
<dbReference type="GO" id="GO:0005829">
    <property type="term" value="C:cytosol"/>
    <property type="evidence" value="ECO:0007669"/>
    <property type="project" value="TreeGrafter"/>
</dbReference>
<dbReference type="InterPro" id="IPR009057">
    <property type="entry name" value="Homeodomain-like_sf"/>
</dbReference>
<dbReference type="Pfam" id="PF12625">
    <property type="entry name" value="Arabinose_bd"/>
    <property type="match status" value="1"/>
</dbReference>
<evidence type="ECO:0000256" key="1">
    <source>
        <dbReference type="ARBA" id="ARBA00023015"/>
    </source>
</evidence>
<evidence type="ECO:0000313" key="6">
    <source>
        <dbReference type="Proteomes" id="UP000252884"/>
    </source>
</evidence>
<name>A0A368XJY0_9BURK</name>
<feature type="domain" description="HTH araC/xylS-type" evidence="4">
    <location>
        <begin position="229"/>
        <end position="327"/>
    </location>
</feature>
<dbReference type="GO" id="GO:0000976">
    <property type="term" value="F:transcription cis-regulatory region binding"/>
    <property type="evidence" value="ECO:0007669"/>
    <property type="project" value="TreeGrafter"/>
</dbReference>
<dbReference type="EMBL" id="QPJK01000008">
    <property type="protein sequence ID" value="RCW68145.1"/>
    <property type="molecule type" value="Genomic_DNA"/>
</dbReference>
<dbReference type="RefSeq" id="WP_114470669.1">
    <property type="nucleotide sequence ID" value="NZ_QPJK01000008.1"/>
</dbReference>
<evidence type="ECO:0000256" key="3">
    <source>
        <dbReference type="ARBA" id="ARBA00023163"/>
    </source>
</evidence>
<dbReference type="SMART" id="SM00342">
    <property type="entry name" value="HTH_ARAC"/>
    <property type="match status" value="1"/>
</dbReference>
<protein>
    <submittedName>
        <fullName evidence="5">AraC-like DNA-binding protein</fullName>
    </submittedName>
</protein>
<sequence length="332" mass="35905">MAVQVRAAALTNFAEVAASLGLDAALALRRVGLQPRVLRQPDQRIPTSAVVQLLEQAAAATGCDNFGLRMARSRQLSDLGVVSLLLTHQPTLRAVLATLIAYLHLVNESLAMQTEDAGRLVIVREEIVSSLPARQSVELAIGVLYRMCAALFAERWRPVSVHFAHGAPADAGLHRQLFRCRLVFDSGFNGFACAAADLDVPNPAADPGLARYAQGLVEAQSPGRDSAQQQVRRAIYLMLPTGRATCEAVAQGLGTSLRTLQRQLDAEGATFAALLHEVRRDLARQYLANARYGVGQVAAMLGYSTHSAFTRWFVAQFGCAPEAWRRQGKPLV</sequence>
<evidence type="ECO:0000313" key="5">
    <source>
        <dbReference type="EMBL" id="RCW68145.1"/>
    </source>
</evidence>
<dbReference type="Proteomes" id="UP000252884">
    <property type="component" value="Unassembled WGS sequence"/>
</dbReference>
<dbReference type="Gene3D" id="1.10.10.60">
    <property type="entry name" value="Homeodomain-like"/>
    <property type="match status" value="1"/>
</dbReference>
<dbReference type="PANTHER" id="PTHR47894">
    <property type="entry name" value="HTH-TYPE TRANSCRIPTIONAL REGULATOR GADX"/>
    <property type="match status" value="1"/>
</dbReference>
<dbReference type="AlphaFoldDB" id="A0A368XJY0"/>
<evidence type="ECO:0000256" key="2">
    <source>
        <dbReference type="ARBA" id="ARBA00023125"/>
    </source>
</evidence>
<organism evidence="5 6">
    <name type="scientific">Pseudorhodoferax soli</name>
    <dbReference type="NCBI Taxonomy" id="545864"/>
    <lineage>
        <taxon>Bacteria</taxon>
        <taxon>Pseudomonadati</taxon>
        <taxon>Pseudomonadota</taxon>
        <taxon>Betaproteobacteria</taxon>
        <taxon>Burkholderiales</taxon>
        <taxon>Comamonadaceae</taxon>
    </lineage>
</organism>
<reference evidence="5 6" key="1">
    <citation type="submission" date="2018-07" db="EMBL/GenBank/DDBJ databases">
        <title>Genomic Encyclopedia of Type Strains, Phase IV (KMG-IV): sequencing the most valuable type-strain genomes for metagenomic binning, comparative biology and taxonomic classification.</title>
        <authorList>
            <person name="Goeker M."/>
        </authorList>
    </citation>
    <scope>NUCLEOTIDE SEQUENCE [LARGE SCALE GENOMIC DNA]</scope>
    <source>
        <strain evidence="5 6">DSM 21634</strain>
    </source>
</reference>
<keyword evidence="6" id="KW-1185">Reference proteome</keyword>
<evidence type="ECO:0000259" key="4">
    <source>
        <dbReference type="PROSITE" id="PS01124"/>
    </source>
</evidence>
<dbReference type="SUPFAM" id="SSF46689">
    <property type="entry name" value="Homeodomain-like"/>
    <property type="match status" value="1"/>
</dbReference>
<dbReference type="GO" id="GO:0003700">
    <property type="term" value="F:DNA-binding transcription factor activity"/>
    <property type="evidence" value="ECO:0007669"/>
    <property type="project" value="InterPro"/>
</dbReference>
<dbReference type="InterPro" id="IPR032687">
    <property type="entry name" value="AraC-type_N"/>
</dbReference>
<dbReference type="PROSITE" id="PS01124">
    <property type="entry name" value="HTH_ARAC_FAMILY_2"/>
    <property type="match status" value="1"/>
</dbReference>